<reference evidence="4" key="1">
    <citation type="submission" date="2012-12" db="EMBL/GenBank/DDBJ databases">
        <authorList>
            <person name="Hellsten U."/>
            <person name="Grimwood J."/>
            <person name="Chapman J.A."/>
            <person name="Shapiro H."/>
            <person name="Aerts A."/>
            <person name="Otillar R.P."/>
            <person name="Terry A.Y."/>
            <person name="Boore J.L."/>
            <person name="Simakov O."/>
            <person name="Marletaz F."/>
            <person name="Cho S.-J."/>
            <person name="Edsinger-Gonzales E."/>
            <person name="Havlak P."/>
            <person name="Kuo D.-H."/>
            <person name="Larsson T."/>
            <person name="Lv J."/>
            <person name="Arendt D."/>
            <person name="Savage R."/>
            <person name="Osoegawa K."/>
            <person name="de Jong P."/>
            <person name="Lindberg D.R."/>
            <person name="Seaver E.C."/>
            <person name="Weisblat D.A."/>
            <person name="Putnam N.H."/>
            <person name="Grigoriev I.V."/>
            <person name="Rokhsar D.S."/>
        </authorList>
    </citation>
    <scope>NUCLEOTIDE SEQUENCE</scope>
    <source>
        <strain evidence="4">I ESC-2004</strain>
    </source>
</reference>
<dbReference type="HOGENOM" id="CLU_1519274_0_0_1"/>
<reference evidence="2 4" key="2">
    <citation type="journal article" date="2013" name="Nature">
        <title>Insights into bilaterian evolution from three spiralian genomes.</title>
        <authorList>
            <person name="Simakov O."/>
            <person name="Marletaz F."/>
            <person name="Cho S.J."/>
            <person name="Edsinger-Gonzales E."/>
            <person name="Havlak P."/>
            <person name="Hellsten U."/>
            <person name="Kuo D.H."/>
            <person name="Larsson T."/>
            <person name="Lv J."/>
            <person name="Arendt D."/>
            <person name="Savage R."/>
            <person name="Osoegawa K."/>
            <person name="de Jong P."/>
            <person name="Grimwood J."/>
            <person name="Chapman J.A."/>
            <person name="Shapiro H."/>
            <person name="Aerts A."/>
            <person name="Otillar R.P."/>
            <person name="Terry A.Y."/>
            <person name="Boore J.L."/>
            <person name="Grigoriev I.V."/>
            <person name="Lindberg D.R."/>
            <person name="Seaver E.C."/>
            <person name="Weisblat D.A."/>
            <person name="Putnam N.H."/>
            <person name="Rokhsar D.S."/>
        </authorList>
    </citation>
    <scope>NUCLEOTIDE SEQUENCE</scope>
    <source>
        <strain evidence="2 4">I ESC-2004</strain>
    </source>
</reference>
<dbReference type="EMBL" id="KB293010">
    <property type="protein sequence ID" value="ELU16660.1"/>
    <property type="molecule type" value="Genomic_DNA"/>
</dbReference>
<evidence type="ECO:0000256" key="1">
    <source>
        <dbReference type="SAM" id="MobiDB-lite"/>
    </source>
</evidence>
<evidence type="ECO:0000313" key="4">
    <source>
        <dbReference type="Proteomes" id="UP000014760"/>
    </source>
</evidence>
<dbReference type="EnsemblMetazoa" id="CapteT202406">
    <property type="protein sequence ID" value="CapteP202406"/>
    <property type="gene ID" value="CapteG202406"/>
</dbReference>
<feature type="compositionally biased region" description="Low complexity" evidence="1">
    <location>
        <begin position="126"/>
        <end position="135"/>
    </location>
</feature>
<dbReference type="Proteomes" id="UP000014760">
    <property type="component" value="Unassembled WGS sequence"/>
</dbReference>
<dbReference type="EMBL" id="AMQN01036571">
    <property type="status" value="NOT_ANNOTATED_CDS"/>
    <property type="molecule type" value="Genomic_DNA"/>
</dbReference>
<evidence type="ECO:0000313" key="2">
    <source>
        <dbReference type="EMBL" id="ELU16660.1"/>
    </source>
</evidence>
<feature type="region of interest" description="Disordered" evidence="1">
    <location>
        <begin position="76"/>
        <end position="135"/>
    </location>
</feature>
<organism evidence="2">
    <name type="scientific">Capitella teleta</name>
    <name type="common">Polychaete worm</name>
    <dbReference type="NCBI Taxonomy" id="283909"/>
    <lineage>
        <taxon>Eukaryota</taxon>
        <taxon>Metazoa</taxon>
        <taxon>Spiralia</taxon>
        <taxon>Lophotrochozoa</taxon>
        <taxon>Annelida</taxon>
        <taxon>Polychaeta</taxon>
        <taxon>Sedentaria</taxon>
        <taxon>Scolecida</taxon>
        <taxon>Capitellidae</taxon>
        <taxon>Capitella</taxon>
    </lineage>
</organism>
<dbReference type="AlphaFoldDB" id="R7VKC1"/>
<dbReference type="EMBL" id="AMQN01036570">
    <property type="status" value="NOT_ANNOTATED_CDS"/>
    <property type="molecule type" value="Genomic_DNA"/>
</dbReference>
<sequence length="177" mass="19901">MSSSDSWYFHAPVVQNLEQNFENLLTNSTIMREPLAKLYFRDIFGGFLEIKPETDVNCDAGFEYPFIESLLTEGEIKEEPEDTEGDSHCVEEGVKDEPLEEETGAIISEEKQGEKGEEEEREVRPATGATAAEATPTALIVSNDYARKMEHEVELLQALVKSLQNQALSYNYSNVND</sequence>
<protein>
    <submittedName>
        <fullName evidence="2 3">Uncharacterized protein</fullName>
    </submittedName>
</protein>
<evidence type="ECO:0000313" key="3">
    <source>
        <dbReference type="EnsemblMetazoa" id="CapteP202406"/>
    </source>
</evidence>
<keyword evidence="4" id="KW-1185">Reference proteome</keyword>
<name>R7VKC1_CAPTE</name>
<accession>R7VKC1</accession>
<feature type="compositionally biased region" description="Basic and acidic residues" evidence="1">
    <location>
        <begin position="85"/>
        <end position="97"/>
    </location>
</feature>
<proteinExistence type="predicted"/>
<gene>
    <name evidence="2" type="ORF">CAPTEDRAFT_202406</name>
</gene>
<reference evidence="3" key="3">
    <citation type="submission" date="2015-06" db="UniProtKB">
        <authorList>
            <consortium name="EnsemblMetazoa"/>
        </authorList>
    </citation>
    <scope>IDENTIFICATION</scope>
</reference>